<gene>
    <name evidence="1" type="ORF">P799_14340</name>
</gene>
<dbReference type="Proteomes" id="UP000023555">
    <property type="component" value="Unassembled WGS sequence"/>
</dbReference>
<reference evidence="1 2" key="1">
    <citation type="journal article" date="2015" name="Stand. Genomic Sci.">
        <title>Genome sequence and description of the mosquitocidal and heavy metal tolerant strain Lysinibacillus sphaericus CBAM5.</title>
        <authorList>
            <person name="Pena-Montenegro T.D."/>
            <person name="Lozano L."/>
            <person name="Dussan J."/>
        </authorList>
    </citation>
    <scope>NUCLEOTIDE SEQUENCE [LARGE SCALE GENOMIC DNA]</scope>
    <source>
        <strain evidence="1">CBAM5</strain>
    </source>
</reference>
<organism evidence="1 2">
    <name type="scientific">Lysinibacillus sphaericus CBAM5</name>
    <dbReference type="NCBI Taxonomy" id="1400869"/>
    <lineage>
        <taxon>Bacteria</taxon>
        <taxon>Bacillati</taxon>
        <taxon>Bacillota</taxon>
        <taxon>Bacilli</taxon>
        <taxon>Bacillales</taxon>
        <taxon>Bacillaceae</taxon>
        <taxon>Lysinibacillus</taxon>
    </lineage>
</organism>
<dbReference type="AlphaFoldDB" id="W7SAQ2"/>
<comment type="caution">
    <text evidence="1">The sequence shown here is derived from an EMBL/GenBank/DDBJ whole genome shotgun (WGS) entry which is preliminary data.</text>
</comment>
<proteinExistence type="predicted"/>
<evidence type="ECO:0000313" key="2">
    <source>
        <dbReference type="Proteomes" id="UP000023555"/>
    </source>
</evidence>
<dbReference type="EMBL" id="AYKQ01000009">
    <property type="protein sequence ID" value="EWH33523.1"/>
    <property type="molecule type" value="Genomic_DNA"/>
</dbReference>
<sequence>MKRLVEGDLTKVKLTSESHGAQLEEIIEAAERE</sequence>
<dbReference type="HOGENOM" id="CLU_3382570_0_0_9"/>
<name>W7SAQ2_LYSSH</name>
<protein>
    <submittedName>
        <fullName evidence="1">Uncharacterized protein</fullName>
    </submittedName>
</protein>
<evidence type="ECO:0000313" key="1">
    <source>
        <dbReference type="EMBL" id="EWH33523.1"/>
    </source>
</evidence>
<accession>W7SAQ2</accession>